<reference evidence="1" key="2">
    <citation type="journal article" date="2015" name="Fish Shellfish Immunol.">
        <title>Early steps in the European eel (Anguilla anguilla)-Vibrio vulnificus interaction in the gills: Role of the RtxA13 toxin.</title>
        <authorList>
            <person name="Callol A."/>
            <person name="Pajuelo D."/>
            <person name="Ebbesson L."/>
            <person name="Teles M."/>
            <person name="MacKenzie S."/>
            <person name="Amaro C."/>
        </authorList>
    </citation>
    <scope>NUCLEOTIDE SEQUENCE</scope>
</reference>
<protein>
    <submittedName>
        <fullName evidence="1">Uncharacterized protein</fullName>
    </submittedName>
</protein>
<dbReference type="EMBL" id="GBXM01068694">
    <property type="protein sequence ID" value="JAH39883.1"/>
    <property type="molecule type" value="Transcribed_RNA"/>
</dbReference>
<name>A0A0E9SHB3_ANGAN</name>
<accession>A0A0E9SHB3</accession>
<organism evidence="1">
    <name type="scientific">Anguilla anguilla</name>
    <name type="common">European freshwater eel</name>
    <name type="synonym">Muraena anguilla</name>
    <dbReference type="NCBI Taxonomy" id="7936"/>
    <lineage>
        <taxon>Eukaryota</taxon>
        <taxon>Metazoa</taxon>
        <taxon>Chordata</taxon>
        <taxon>Craniata</taxon>
        <taxon>Vertebrata</taxon>
        <taxon>Euteleostomi</taxon>
        <taxon>Actinopterygii</taxon>
        <taxon>Neopterygii</taxon>
        <taxon>Teleostei</taxon>
        <taxon>Anguilliformes</taxon>
        <taxon>Anguillidae</taxon>
        <taxon>Anguilla</taxon>
    </lineage>
</organism>
<proteinExistence type="predicted"/>
<dbReference type="AlphaFoldDB" id="A0A0E9SHB3"/>
<sequence>MDFDVVYNMLRCASTLMDPLKKRAIKLLQRQISCLHTLCSHSVIHFMIKEISTATTTTNNNNDNENYYYFIILFILMFCTV</sequence>
<evidence type="ECO:0000313" key="1">
    <source>
        <dbReference type="EMBL" id="JAH39883.1"/>
    </source>
</evidence>
<reference evidence="1" key="1">
    <citation type="submission" date="2014-11" db="EMBL/GenBank/DDBJ databases">
        <authorList>
            <person name="Amaro Gonzalez C."/>
        </authorList>
    </citation>
    <scope>NUCLEOTIDE SEQUENCE</scope>
</reference>